<keyword evidence="5" id="KW-1185">Reference proteome</keyword>
<reference evidence="4 5" key="1">
    <citation type="journal article" date="2011" name="Syst. Appl. Microbiol.">
        <title>Defluviimonas denitrificans gen. nov., sp. nov., and Pararhodobacter aggregans gen. nov., sp. nov., non-phototrophic Rhodobacteraceae from the biofilter of a marine aquaculture.</title>
        <authorList>
            <person name="Foesel B.U."/>
            <person name="Drake H.L."/>
            <person name="Schramm A."/>
        </authorList>
    </citation>
    <scope>NUCLEOTIDE SEQUENCE [LARGE SCALE GENOMIC DNA]</scope>
    <source>
        <strain evidence="4 5">D1-19</strain>
    </source>
</reference>
<dbReference type="AlphaFoldDB" id="A0A2T7UM82"/>
<dbReference type="OrthoDB" id="9811720at2"/>
<dbReference type="Gene3D" id="3.10.580.10">
    <property type="entry name" value="CBS-domain"/>
    <property type="match status" value="1"/>
</dbReference>
<dbReference type="InterPro" id="IPR000644">
    <property type="entry name" value="CBS_dom"/>
</dbReference>
<keyword evidence="2" id="KW-0472">Membrane</keyword>
<keyword evidence="2" id="KW-0812">Transmembrane</keyword>
<protein>
    <recommendedName>
        <fullName evidence="3">CBS domain-containing protein</fullName>
    </recommendedName>
</protein>
<dbReference type="InterPro" id="IPR058581">
    <property type="entry name" value="TM_HPP"/>
</dbReference>
<dbReference type="Pfam" id="PF00571">
    <property type="entry name" value="CBS"/>
    <property type="match status" value="2"/>
</dbReference>
<evidence type="ECO:0000259" key="3">
    <source>
        <dbReference type="PROSITE" id="PS51371"/>
    </source>
</evidence>
<evidence type="ECO:0000313" key="4">
    <source>
        <dbReference type="EMBL" id="PVE45812.1"/>
    </source>
</evidence>
<sequence>MAAGAAGAGLALLVCAALVWGAEVDFATGAFLIAPMGASAVILFALPNSPLAQPWSAIVGNSLSALAALGVHQLALDPALAIGASACLALLVMFLSRSLHPPGGAVALTAAMNPAMLEAMGLRFVLVPVLLGTVSLVLMAMAWHRLTGRNYPFRQPHEAGPHATADKAAEQRLGLAPEELARILADYRQSANLGVEDLSRLIAAAEQVAAGHALGAMTCEDIMSRDLVTVRPDARSATIADLFRKHGFTSIPVVDGQGVLLGVIFQLDLIRRARRDALRKRRRFGGAMAALGRDPSPGTLRAAEIMTTALPTATRGTLVATVLPLLSDGGTEAVPVIDADRIVGIVTRTDMLSALARSTARNGRR</sequence>
<dbReference type="InterPro" id="IPR046342">
    <property type="entry name" value="CBS_dom_sf"/>
</dbReference>
<comment type="caution">
    <text evidence="4">The sequence shown here is derived from an EMBL/GenBank/DDBJ whole genome shotgun (WGS) entry which is preliminary data.</text>
</comment>
<keyword evidence="2" id="KW-1133">Transmembrane helix</keyword>
<dbReference type="EMBL" id="QDDR01000012">
    <property type="protein sequence ID" value="PVE45812.1"/>
    <property type="molecule type" value="Genomic_DNA"/>
</dbReference>
<evidence type="ECO:0000313" key="5">
    <source>
        <dbReference type="Proteomes" id="UP000244810"/>
    </source>
</evidence>
<dbReference type="PANTHER" id="PTHR33741">
    <property type="entry name" value="TRANSMEMBRANE PROTEIN DDB_G0269096-RELATED"/>
    <property type="match status" value="1"/>
</dbReference>
<dbReference type="Proteomes" id="UP000244810">
    <property type="component" value="Unassembled WGS sequence"/>
</dbReference>
<keyword evidence="1" id="KW-0129">CBS domain</keyword>
<feature type="transmembrane region" description="Helical" evidence="2">
    <location>
        <begin position="120"/>
        <end position="143"/>
    </location>
</feature>
<proteinExistence type="predicted"/>
<dbReference type="PROSITE" id="PS51371">
    <property type="entry name" value="CBS"/>
    <property type="match status" value="2"/>
</dbReference>
<organism evidence="4 5">
    <name type="scientific">Pararhodobacter aggregans</name>
    <dbReference type="NCBI Taxonomy" id="404875"/>
    <lineage>
        <taxon>Bacteria</taxon>
        <taxon>Pseudomonadati</taxon>
        <taxon>Pseudomonadota</taxon>
        <taxon>Alphaproteobacteria</taxon>
        <taxon>Rhodobacterales</taxon>
        <taxon>Paracoccaceae</taxon>
        <taxon>Pararhodobacter</taxon>
    </lineage>
</organism>
<name>A0A2T7UM82_9RHOB</name>
<evidence type="ECO:0000256" key="2">
    <source>
        <dbReference type="SAM" id="Phobius"/>
    </source>
</evidence>
<dbReference type="Pfam" id="PF04982">
    <property type="entry name" value="TM_HPP"/>
    <property type="match status" value="1"/>
</dbReference>
<dbReference type="InterPro" id="IPR007065">
    <property type="entry name" value="HPP"/>
</dbReference>
<feature type="transmembrane region" description="Helical" evidence="2">
    <location>
        <begin position="31"/>
        <end position="48"/>
    </location>
</feature>
<feature type="domain" description="CBS" evidence="3">
    <location>
        <begin position="306"/>
        <end position="361"/>
    </location>
</feature>
<feature type="domain" description="CBS" evidence="3">
    <location>
        <begin position="223"/>
        <end position="281"/>
    </location>
</feature>
<dbReference type="PANTHER" id="PTHR33741:SF5">
    <property type="entry name" value="TRANSMEMBRANE PROTEIN DDB_G0269096-RELATED"/>
    <property type="match status" value="1"/>
</dbReference>
<accession>A0A2T7UM82</accession>
<gene>
    <name evidence="4" type="ORF">DDE23_19525</name>
</gene>
<dbReference type="CDD" id="cd04600">
    <property type="entry name" value="CBS_pair_HPP_assoc"/>
    <property type="match status" value="1"/>
</dbReference>
<evidence type="ECO:0000256" key="1">
    <source>
        <dbReference type="PROSITE-ProRule" id="PRU00703"/>
    </source>
</evidence>
<dbReference type="SUPFAM" id="SSF54631">
    <property type="entry name" value="CBS-domain pair"/>
    <property type="match status" value="1"/>
</dbReference>
<dbReference type="SMART" id="SM00116">
    <property type="entry name" value="CBS"/>
    <property type="match status" value="2"/>
</dbReference>
<feature type="transmembrane region" description="Helical" evidence="2">
    <location>
        <begin position="80"/>
        <end position="99"/>
    </location>
</feature>